<dbReference type="GO" id="GO:0004930">
    <property type="term" value="F:G protein-coupled receptor activity"/>
    <property type="evidence" value="ECO:0007669"/>
    <property type="project" value="UniProtKB-KW"/>
</dbReference>
<proteinExistence type="predicted"/>
<dbReference type="PANTHER" id="PTHR24243">
    <property type="entry name" value="G-PROTEIN COUPLED RECEPTOR"/>
    <property type="match status" value="1"/>
</dbReference>
<keyword evidence="6 9" id="KW-0675">Receptor</keyword>
<dbReference type="AlphaFoldDB" id="K1PVH1"/>
<dbReference type="GO" id="GO:0016020">
    <property type="term" value="C:membrane"/>
    <property type="evidence" value="ECO:0007669"/>
    <property type="project" value="UniProtKB-SubCell"/>
</dbReference>
<sequence length="505" mass="56972">MCSYARVNIVSFNQTLCCLRKSATSREGALFFLYEEMQENELSQSVGSMNDSWNYNGSLVVDTKTLASLNVSSPLQATHLMVSYRVLNNQVLVSQFFPTLVYVCILFILGVIGNALVCYVYKIKWKIKKKPSTLFILVLAGYDLVNCFVTMPFEMALVCNYMSFDFPIACKLSKFLTYGLNAASTVILLGIAIDRLLGIRYGFKLGSLTMRQARIIVGLSVFIGILTTWPTLFLYGTYEEGLYRTCYFATKFNNSGYITAQVIFSIVASLIGDIIFISIYSLIGYTICQQRNKTVKSNDASIETTKICSKSDTDLCNLADQSTSIDYSKEKDKSTLSLFSKSEGNGYNSFSKTDLFLQQESKPESRDRSGSEAIGSLLTLLKINRDSQKHRSSTFSNSEGKRFGPSFKARKTTFMLFTVTIVYILTFLPFCVLSIIDLHRPHLQMNDASIVELNFYHLLFRSYMLSMAVNPIIFSFLNKHFRSECFSLLKDAVLCIISCFLIKKV</sequence>
<evidence type="ECO:0000256" key="6">
    <source>
        <dbReference type="ARBA" id="ARBA00023170"/>
    </source>
</evidence>
<gene>
    <name evidence="9" type="ORF">CGI_10006352</name>
</gene>
<feature type="domain" description="G-protein coupled receptors family 1 profile" evidence="8">
    <location>
        <begin position="113"/>
        <end position="474"/>
    </location>
</feature>
<dbReference type="InterPro" id="IPR017452">
    <property type="entry name" value="GPCR_Rhodpsn_7TM"/>
</dbReference>
<protein>
    <submittedName>
        <fullName evidence="9">Galanin receptor type 3</fullName>
    </submittedName>
</protein>
<reference evidence="9" key="1">
    <citation type="journal article" date="2012" name="Nature">
        <title>The oyster genome reveals stress adaptation and complexity of shell formation.</title>
        <authorList>
            <person name="Zhang G."/>
            <person name="Fang X."/>
            <person name="Guo X."/>
            <person name="Li L."/>
            <person name="Luo R."/>
            <person name="Xu F."/>
            <person name="Yang P."/>
            <person name="Zhang L."/>
            <person name="Wang X."/>
            <person name="Qi H."/>
            <person name="Xiong Z."/>
            <person name="Que H."/>
            <person name="Xie Y."/>
            <person name="Holland P.W."/>
            <person name="Paps J."/>
            <person name="Zhu Y."/>
            <person name="Wu F."/>
            <person name="Chen Y."/>
            <person name="Wang J."/>
            <person name="Peng C."/>
            <person name="Meng J."/>
            <person name="Yang L."/>
            <person name="Liu J."/>
            <person name="Wen B."/>
            <person name="Zhang N."/>
            <person name="Huang Z."/>
            <person name="Zhu Q."/>
            <person name="Feng Y."/>
            <person name="Mount A."/>
            <person name="Hedgecock D."/>
            <person name="Xu Z."/>
            <person name="Liu Y."/>
            <person name="Domazet-Loso T."/>
            <person name="Du Y."/>
            <person name="Sun X."/>
            <person name="Zhang S."/>
            <person name="Liu B."/>
            <person name="Cheng P."/>
            <person name="Jiang X."/>
            <person name="Li J."/>
            <person name="Fan D."/>
            <person name="Wang W."/>
            <person name="Fu W."/>
            <person name="Wang T."/>
            <person name="Wang B."/>
            <person name="Zhang J."/>
            <person name="Peng Z."/>
            <person name="Li Y."/>
            <person name="Li N."/>
            <person name="Wang J."/>
            <person name="Chen M."/>
            <person name="He Y."/>
            <person name="Tan F."/>
            <person name="Song X."/>
            <person name="Zheng Q."/>
            <person name="Huang R."/>
            <person name="Yang H."/>
            <person name="Du X."/>
            <person name="Chen L."/>
            <person name="Yang M."/>
            <person name="Gaffney P.M."/>
            <person name="Wang S."/>
            <person name="Luo L."/>
            <person name="She Z."/>
            <person name="Ming Y."/>
            <person name="Huang W."/>
            <person name="Zhang S."/>
            <person name="Huang B."/>
            <person name="Zhang Y."/>
            <person name="Qu T."/>
            <person name="Ni P."/>
            <person name="Miao G."/>
            <person name="Wang J."/>
            <person name="Wang Q."/>
            <person name="Steinberg C.E."/>
            <person name="Wang H."/>
            <person name="Li N."/>
            <person name="Qian L."/>
            <person name="Zhang G."/>
            <person name="Li Y."/>
            <person name="Yang H."/>
            <person name="Liu X."/>
            <person name="Wang J."/>
            <person name="Yin Y."/>
            <person name="Wang J."/>
        </authorList>
    </citation>
    <scope>NUCLEOTIDE SEQUENCE [LARGE SCALE GENOMIC DNA]</scope>
    <source>
        <strain evidence="9">05x7-T-G4-1.051#20</strain>
    </source>
</reference>
<evidence type="ECO:0000256" key="4">
    <source>
        <dbReference type="ARBA" id="ARBA00023040"/>
    </source>
</evidence>
<keyword evidence="4" id="KW-0297">G-protein coupled receptor</keyword>
<dbReference type="PANTHER" id="PTHR24243:SF208">
    <property type="entry name" value="PYROKININ-1 RECEPTOR"/>
    <property type="match status" value="1"/>
</dbReference>
<evidence type="ECO:0000313" key="9">
    <source>
        <dbReference type="EMBL" id="EKC20285.1"/>
    </source>
</evidence>
<dbReference type="PROSITE" id="PS50262">
    <property type="entry name" value="G_PROTEIN_RECEP_F1_2"/>
    <property type="match status" value="1"/>
</dbReference>
<dbReference type="Gene3D" id="1.20.1070.10">
    <property type="entry name" value="Rhodopsin 7-helix transmembrane proteins"/>
    <property type="match status" value="2"/>
</dbReference>
<evidence type="ECO:0000259" key="8">
    <source>
        <dbReference type="PROSITE" id="PS50262"/>
    </source>
</evidence>
<organism evidence="9">
    <name type="scientific">Magallana gigas</name>
    <name type="common">Pacific oyster</name>
    <name type="synonym">Crassostrea gigas</name>
    <dbReference type="NCBI Taxonomy" id="29159"/>
    <lineage>
        <taxon>Eukaryota</taxon>
        <taxon>Metazoa</taxon>
        <taxon>Spiralia</taxon>
        <taxon>Lophotrochozoa</taxon>
        <taxon>Mollusca</taxon>
        <taxon>Bivalvia</taxon>
        <taxon>Autobranchia</taxon>
        <taxon>Pteriomorphia</taxon>
        <taxon>Ostreida</taxon>
        <taxon>Ostreoidea</taxon>
        <taxon>Ostreidae</taxon>
        <taxon>Magallana</taxon>
    </lineage>
</organism>
<dbReference type="PRINTS" id="PR00237">
    <property type="entry name" value="GPCRRHODOPSN"/>
</dbReference>
<name>K1PVH1_MAGGI</name>
<dbReference type="Pfam" id="PF00001">
    <property type="entry name" value="7tm_1"/>
    <property type="match status" value="1"/>
</dbReference>
<evidence type="ECO:0000256" key="3">
    <source>
        <dbReference type="ARBA" id="ARBA00022989"/>
    </source>
</evidence>
<keyword evidence="2" id="KW-0812">Transmembrane</keyword>
<dbReference type="HOGENOM" id="CLU_035647_1_0_1"/>
<dbReference type="CDD" id="cd00637">
    <property type="entry name" value="7tm_classA_rhodopsin-like"/>
    <property type="match status" value="1"/>
</dbReference>
<keyword evidence="3" id="KW-1133">Transmembrane helix</keyword>
<dbReference type="InterPro" id="IPR000276">
    <property type="entry name" value="GPCR_Rhodpsn"/>
</dbReference>
<dbReference type="InParanoid" id="K1PVH1"/>
<evidence type="ECO:0000256" key="1">
    <source>
        <dbReference type="ARBA" id="ARBA00004141"/>
    </source>
</evidence>
<evidence type="ECO:0000256" key="5">
    <source>
        <dbReference type="ARBA" id="ARBA00023136"/>
    </source>
</evidence>
<dbReference type="SUPFAM" id="SSF81321">
    <property type="entry name" value="Family A G protein-coupled receptor-like"/>
    <property type="match status" value="1"/>
</dbReference>
<keyword evidence="7" id="KW-0807">Transducer</keyword>
<comment type="subcellular location">
    <subcellularLocation>
        <location evidence="1">Membrane</location>
        <topology evidence="1">Multi-pass membrane protein</topology>
    </subcellularLocation>
</comment>
<dbReference type="EMBL" id="JH818023">
    <property type="protein sequence ID" value="EKC20285.1"/>
    <property type="molecule type" value="Genomic_DNA"/>
</dbReference>
<evidence type="ECO:0000256" key="2">
    <source>
        <dbReference type="ARBA" id="ARBA00022692"/>
    </source>
</evidence>
<keyword evidence="5" id="KW-0472">Membrane</keyword>
<accession>K1PVH1</accession>
<evidence type="ECO:0000256" key="7">
    <source>
        <dbReference type="ARBA" id="ARBA00023224"/>
    </source>
</evidence>